<dbReference type="Proteomes" id="UP000772434">
    <property type="component" value="Unassembled WGS sequence"/>
</dbReference>
<protein>
    <recommendedName>
        <fullName evidence="3">BTB domain-containing protein</fullName>
    </recommendedName>
</protein>
<evidence type="ECO:0000313" key="1">
    <source>
        <dbReference type="EMBL" id="KAF9062749.1"/>
    </source>
</evidence>
<sequence length="311" mass="35335">MDNQLQGLVKSPRYFTEDGDELMFCAGNMLFQYPLSVLQTKSTFFMDLTHKRGVMLNTGPIPLSLLSANDFTLVLDYVWHECDEPPRWTINEIILLMKSARYLLMPRLGWWGLQRLLDEESPVSAVQRLMLSNSIPILEHQWIDSAVTELVMSTSPLSNLSGDELTGIGPVVIAIIGDARYSILSEQKDLASMRPASHDVSPGVDCTWTHHLEHCYRAWSQTWYLKVGRELLNPQKPLPIHQVVEFVERTDFGPGLRPQCKEMFLNNLLVSGILRFELAISAAATTAVIEYLKGIYMDFDVWDLSRTAEDD</sequence>
<reference evidence="1" key="1">
    <citation type="submission" date="2020-11" db="EMBL/GenBank/DDBJ databases">
        <authorList>
            <consortium name="DOE Joint Genome Institute"/>
            <person name="Ahrendt S."/>
            <person name="Riley R."/>
            <person name="Andreopoulos W."/>
            <person name="Labutti K."/>
            <person name="Pangilinan J."/>
            <person name="Ruiz-Duenas F.J."/>
            <person name="Barrasa J.M."/>
            <person name="Sanchez-Garcia M."/>
            <person name="Camarero S."/>
            <person name="Miyauchi S."/>
            <person name="Serrano A."/>
            <person name="Linde D."/>
            <person name="Babiker R."/>
            <person name="Drula E."/>
            <person name="Ayuso-Fernandez I."/>
            <person name="Pacheco R."/>
            <person name="Padilla G."/>
            <person name="Ferreira P."/>
            <person name="Barriuso J."/>
            <person name="Kellner H."/>
            <person name="Castanera R."/>
            <person name="Alfaro M."/>
            <person name="Ramirez L."/>
            <person name="Pisabarro A.G."/>
            <person name="Kuo A."/>
            <person name="Tritt A."/>
            <person name="Lipzen A."/>
            <person name="He G."/>
            <person name="Yan M."/>
            <person name="Ng V."/>
            <person name="Cullen D."/>
            <person name="Martin F."/>
            <person name="Rosso M.-N."/>
            <person name="Henrissat B."/>
            <person name="Hibbett D."/>
            <person name="Martinez A.T."/>
            <person name="Grigoriev I.V."/>
        </authorList>
    </citation>
    <scope>NUCLEOTIDE SEQUENCE</scope>
    <source>
        <strain evidence="1">AH 40177</strain>
    </source>
</reference>
<evidence type="ECO:0008006" key="3">
    <source>
        <dbReference type="Google" id="ProtNLM"/>
    </source>
</evidence>
<organism evidence="1 2">
    <name type="scientific">Rhodocollybia butyracea</name>
    <dbReference type="NCBI Taxonomy" id="206335"/>
    <lineage>
        <taxon>Eukaryota</taxon>
        <taxon>Fungi</taxon>
        <taxon>Dikarya</taxon>
        <taxon>Basidiomycota</taxon>
        <taxon>Agaricomycotina</taxon>
        <taxon>Agaricomycetes</taxon>
        <taxon>Agaricomycetidae</taxon>
        <taxon>Agaricales</taxon>
        <taxon>Marasmiineae</taxon>
        <taxon>Omphalotaceae</taxon>
        <taxon>Rhodocollybia</taxon>
    </lineage>
</organism>
<name>A0A9P5U1T9_9AGAR</name>
<dbReference type="EMBL" id="JADNRY010000163">
    <property type="protein sequence ID" value="KAF9062749.1"/>
    <property type="molecule type" value="Genomic_DNA"/>
</dbReference>
<dbReference type="OrthoDB" id="2985972at2759"/>
<dbReference type="AlphaFoldDB" id="A0A9P5U1T9"/>
<comment type="caution">
    <text evidence="1">The sequence shown here is derived from an EMBL/GenBank/DDBJ whole genome shotgun (WGS) entry which is preliminary data.</text>
</comment>
<accession>A0A9P5U1T9</accession>
<evidence type="ECO:0000313" key="2">
    <source>
        <dbReference type="Proteomes" id="UP000772434"/>
    </source>
</evidence>
<gene>
    <name evidence="1" type="ORF">BDP27DRAFT_1427584</name>
</gene>
<proteinExistence type="predicted"/>
<keyword evidence="2" id="KW-1185">Reference proteome</keyword>